<dbReference type="CDD" id="cd20534">
    <property type="entry name" value="CYCLIN_CCNM_CCNQ_rpt1"/>
    <property type="match status" value="1"/>
</dbReference>
<evidence type="ECO:0000313" key="7">
    <source>
        <dbReference type="Proteomes" id="UP000515158"/>
    </source>
</evidence>
<dbReference type="GO" id="GO:0016538">
    <property type="term" value="F:cyclin-dependent protein serine/threonine kinase regulator activity"/>
    <property type="evidence" value="ECO:0007669"/>
    <property type="project" value="InterPro"/>
</dbReference>
<dbReference type="InterPro" id="IPR043198">
    <property type="entry name" value="Cyclin/Ssn8"/>
</dbReference>
<dbReference type="InterPro" id="IPR006671">
    <property type="entry name" value="Cyclin_N"/>
</dbReference>
<dbReference type="KEGG" id="tpal:117642101"/>
<name>A0A6P8ZJR8_THRPL</name>
<evidence type="ECO:0000256" key="2">
    <source>
        <dbReference type="ARBA" id="ARBA00019501"/>
    </source>
</evidence>
<dbReference type="InterPro" id="IPR048055">
    <property type="entry name" value="Cyclin-Q_first_cyclin_box"/>
</dbReference>
<protein>
    <recommendedName>
        <fullName evidence="2">Cyclin-Q</fullName>
    </recommendedName>
    <alternativeName>
        <fullName evidence="4">Cyclin-related protein FAM58A</fullName>
    </alternativeName>
</protein>
<reference evidence="8" key="1">
    <citation type="submission" date="2025-08" db="UniProtKB">
        <authorList>
            <consortium name="RefSeq"/>
        </authorList>
    </citation>
    <scope>IDENTIFICATION</scope>
    <source>
        <tissue evidence="8">Total insect</tissue>
    </source>
</reference>
<dbReference type="CTD" id="14462485"/>
<dbReference type="OrthoDB" id="79090at2759"/>
<organism evidence="8">
    <name type="scientific">Thrips palmi</name>
    <name type="common">Melon thrips</name>
    <dbReference type="NCBI Taxonomy" id="161013"/>
    <lineage>
        <taxon>Eukaryota</taxon>
        <taxon>Metazoa</taxon>
        <taxon>Ecdysozoa</taxon>
        <taxon>Arthropoda</taxon>
        <taxon>Hexapoda</taxon>
        <taxon>Insecta</taxon>
        <taxon>Pterygota</taxon>
        <taxon>Neoptera</taxon>
        <taxon>Paraneoptera</taxon>
        <taxon>Thysanoptera</taxon>
        <taxon>Terebrantia</taxon>
        <taxon>Thripoidea</taxon>
        <taxon>Thripidae</taxon>
        <taxon>Thrips</taxon>
    </lineage>
</organism>
<dbReference type="SUPFAM" id="SSF47954">
    <property type="entry name" value="Cyclin-like"/>
    <property type="match status" value="2"/>
</dbReference>
<dbReference type="InterPro" id="IPR013763">
    <property type="entry name" value="Cyclin-like_dom"/>
</dbReference>
<evidence type="ECO:0000256" key="3">
    <source>
        <dbReference type="ARBA" id="ARBA00023127"/>
    </source>
</evidence>
<dbReference type="SMART" id="SM00385">
    <property type="entry name" value="CYCLIN"/>
    <property type="match status" value="1"/>
</dbReference>
<dbReference type="InterPro" id="IPR048053">
    <property type="entry name" value="Cyclin-Q_second_cyclin_box"/>
</dbReference>
<evidence type="ECO:0000259" key="6">
    <source>
        <dbReference type="SMART" id="SM00385"/>
    </source>
</evidence>
<dbReference type="FunFam" id="1.10.472.10:FF:000122">
    <property type="entry name" value="Cyclin-related protein FAM58A"/>
    <property type="match status" value="1"/>
</dbReference>
<evidence type="ECO:0000256" key="1">
    <source>
        <dbReference type="ARBA" id="ARBA00010390"/>
    </source>
</evidence>
<dbReference type="Proteomes" id="UP000515158">
    <property type="component" value="Unplaced"/>
</dbReference>
<feature type="domain" description="Cyclin-like" evidence="6">
    <location>
        <begin position="40"/>
        <end position="138"/>
    </location>
</feature>
<evidence type="ECO:0000256" key="4">
    <source>
        <dbReference type="ARBA" id="ARBA00032419"/>
    </source>
</evidence>
<dbReference type="CDD" id="cd20535">
    <property type="entry name" value="CYCLIN_CCNM_CCNQ_rpt2"/>
    <property type="match status" value="1"/>
</dbReference>
<dbReference type="PIRSF" id="PIRSF028758">
    <property type="entry name" value="Cyclin, C/H/G types"/>
    <property type="match status" value="1"/>
</dbReference>
<gene>
    <name evidence="8" type="primary">LOC117642101</name>
</gene>
<dbReference type="GO" id="GO:0006357">
    <property type="term" value="P:regulation of transcription by RNA polymerase II"/>
    <property type="evidence" value="ECO:0007669"/>
    <property type="project" value="InterPro"/>
</dbReference>
<dbReference type="RefSeq" id="XP_034235829.1">
    <property type="nucleotide sequence ID" value="XM_034379938.1"/>
</dbReference>
<sequence>MMSRGSMKDVIDVMQLRQTKGREFPPVKYEDRVNHFSGARFIFECGLKLNAQPLTIATAAVLFHRFFREADMNSYDTYLFGATALYLAGKSKDDGLKLRDVMNVSHSTLNRNSPPLELNNDYWNLRDSIVQAELLLMRMLRFEVTPDHPHKYMFHYLKSLQGWFESDQWRRIPLAKAAFAFLQDFHLDAAVLDYSPQHIALACIGLALQCYGVTVPLTDECDGPFWYSVFADDLNKDKMWEIMEKIMGVYDKESEVPTA</sequence>
<dbReference type="GeneID" id="117642101"/>
<dbReference type="Gene3D" id="1.10.472.10">
    <property type="entry name" value="Cyclin-like"/>
    <property type="match status" value="2"/>
</dbReference>
<proteinExistence type="inferred from homology"/>
<keyword evidence="7" id="KW-1185">Reference proteome</keyword>
<dbReference type="InterPro" id="IPR036915">
    <property type="entry name" value="Cyclin-like_sf"/>
</dbReference>
<dbReference type="Pfam" id="PF00134">
    <property type="entry name" value="Cyclin_N"/>
    <property type="match status" value="1"/>
</dbReference>
<accession>A0A6P8ZJR8</accession>
<keyword evidence="3 5" id="KW-0195">Cyclin</keyword>
<dbReference type="InParanoid" id="A0A6P8ZJR8"/>
<dbReference type="PANTHER" id="PTHR10026">
    <property type="entry name" value="CYCLIN"/>
    <property type="match status" value="1"/>
</dbReference>
<dbReference type="AlphaFoldDB" id="A0A6P8ZJR8"/>
<comment type="similarity">
    <text evidence="1">Belongs to the cyclin family. Cyclin-like FAM58 subfamily.</text>
</comment>
<evidence type="ECO:0000313" key="8">
    <source>
        <dbReference type="RefSeq" id="XP_034235829.1"/>
    </source>
</evidence>
<dbReference type="FunCoup" id="A0A6P8ZJR8">
    <property type="interactions" value="843"/>
</dbReference>
<evidence type="ECO:0000256" key="5">
    <source>
        <dbReference type="RuleBase" id="RU000383"/>
    </source>
</evidence>
<dbReference type="FunFam" id="1.10.472.10:FF:000042">
    <property type="entry name" value="FAM58A isoform 1"/>
    <property type="match status" value="1"/>
</dbReference>